<dbReference type="GeneID" id="110077746"/>
<gene>
    <name evidence="3" type="primary">SHOC1</name>
</gene>
<feature type="compositionally biased region" description="Basic and acidic residues" evidence="1">
    <location>
        <begin position="489"/>
        <end position="503"/>
    </location>
</feature>
<reference evidence="2" key="1">
    <citation type="submission" date="2025-05" db="UniProtKB">
        <authorList>
            <consortium name="RefSeq"/>
        </authorList>
    </citation>
    <scope>NUCLEOTIDE SEQUENCE [LARGE SCALE GENOMIC DNA]</scope>
</reference>
<dbReference type="Pfam" id="PF17825">
    <property type="entry name" value="DUF5587"/>
    <property type="match status" value="2"/>
</dbReference>
<sequence>MVKERLAFDCLEIHTPSCLYQDKNYYHDGCFDDDKYRRPWIRVSVDSNQIVMNFPVLDIWKECLYVEDFLEKKPISNICLRIHNKEAEVIPSSNPCSQFDIEETCMLTKHNDKELILTSPLQSNYAPVILKEQKEESLSIEDELIFSDDLTQHAKRLPTLHKLLSRLNVFYVHDPLLNSEGDKITEEDIFRECFAFKESKTPQTKREEQCEVFYKETLRDEEVTVLPLLLRVCSTADFRLDTDIPTSLALKSLLEVTPEMLGDENKCFKITRKDFKLEFIPEFIEASKYGSAQEVCADQNRSTLEFSDPERYMPFHPRYLEVPLTPPSRPEKLHGDSLLRQLQPESPPLFSKSILITEPIAEYFEALMWQSEKYQHPMNSLLLAEHQTLVPLCHHLSVTELKTLLSVQEDLTVLSAFEEEDGFNLRENFTSPYALETLSTVSDNKERAVCTNAEETFTKTIHFQADKWLEEQSSFASNAEESFSIPDDSGTKKDCWSPPKEEMFPPDSVGCPPEQYSSSVAGDSASTENHVRKTQVDGELGKPMQEDRGNDVCHLTGFREAYVETNSISRNKVPAPSELPRKNGDDFDLLSSFIMLRSKQMVTQNEESKDVEIQEEVLNAQEETPPSENHDSPVVLNATVPLEKQTKENEIGSIVVKAAGTSNARDITLSKHAALLHLLVTVRDLLLTCNLNTALGYLSKAKDRYEDFLGCTLDKVWRQLKIVQIAVQNRAVNPKITELHHQMSKWVHSNMNDRNKVVIITRMDFDEEIALLINSISTVEVSIRNHRKPVSTTIIQVNAPTTNAEEEEKSEASVLEQYDCVVVHNQHIGPNFPWTCFSSVLEYNYSENSCWIDLCKSMKISYLAFRTAVPEAVEIFPDNSGDVLLKVQIPYIFLTSEGLLNIPEILQLLESEYNVTFIERSACEALQFFGSTEHYVVMTIDEGTAIIVQNVEELNQEKSSDNIVLRLMVLSLQYTTCWMILYSRERLNSEYSLAAKTLHHLALIYAALVSFAQKTEDFDVKHFNDVTSLYTLKPPSESTSMNDMVPLQENIRSATSSGSQVPFPEDFLSSFQESSPFTEYSQCFPKLHNSKCCSPSYSQNISCTASPNLMGPSVVYEGGISSFQDNNKVDRQHHLSFPKTMETGRRVHLSLTQNTIDTPISICCGAPMPQLGYDQNGSNTYLEKCGQSRMCLSKAATGQNLRMPVFLKNAVRQAAKDVHGVKKQCDSDLDFKQPWYFVSNKDVPYQQCSSSFLGEFGRRTPGSPEFQFEESFRDGHLFTQARDSSSCAPNFCGAASNPDIFFNLDFRTTGEYTGKKGLSLLPSKPREQDAPAEFTQIPQLKKRRLTFEKDPGRSDGQTRLKFF</sequence>
<dbReference type="RefSeq" id="XP_072843205.1">
    <property type="nucleotide sequence ID" value="XM_072987104.1"/>
</dbReference>
<evidence type="ECO:0000313" key="2">
    <source>
        <dbReference type="Proteomes" id="UP001652642"/>
    </source>
</evidence>
<evidence type="ECO:0000313" key="3">
    <source>
        <dbReference type="RefSeq" id="XP_072843205.1"/>
    </source>
</evidence>
<organism evidence="2 3">
    <name type="scientific">Pogona vitticeps</name>
    <name type="common">central bearded dragon</name>
    <dbReference type="NCBI Taxonomy" id="103695"/>
    <lineage>
        <taxon>Eukaryota</taxon>
        <taxon>Metazoa</taxon>
        <taxon>Chordata</taxon>
        <taxon>Craniata</taxon>
        <taxon>Vertebrata</taxon>
        <taxon>Euteleostomi</taxon>
        <taxon>Lepidosauria</taxon>
        <taxon>Squamata</taxon>
        <taxon>Bifurcata</taxon>
        <taxon>Unidentata</taxon>
        <taxon>Episquamata</taxon>
        <taxon>Toxicofera</taxon>
        <taxon>Iguania</taxon>
        <taxon>Acrodonta</taxon>
        <taxon>Agamidae</taxon>
        <taxon>Amphibolurinae</taxon>
        <taxon>Pogona</taxon>
    </lineage>
</organism>
<evidence type="ECO:0000256" key="1">
    <source>
        <dbReference type="SAM" id="MobiDB-lite"/>
    </source>
</evidence>
<dbReference type="PANTHER" id="PTHR35668">
    <property type="entry name" value="PROTEIN SHORTAGE IN CHIASMATA 1 ORTHOLOG"/>
    <property type="match status" value="1"/>
</dbReference>
<dbReference type="InterPro" id="IPR039991">
    <property type="entry name" value="SHOC1"/>
</dbReference>
<protein>
    <submittedName>
        <fullName evidence="3">Protein shortage in chiasmata 1 ortholog</fullName>
    </submittedName>
</protein>
<reference evidence="3" key="2">
    <citation type="submission" date="2025-08" db="UniProtKB">
        <authorList>
            <consortium name="RefSeq"/>
        </authorList>
    </citation>
    <scope>IDENTIFICATION</scope>
</reference>
<name>A0ABM5FCS2_9SAUR</name>
<feature type="compositionally biased region" description="Basic and acidic residues" evidence="1">
    <location>
        <begin position="529"/>
        <end position="550"/>
    </location>
</feature>
<dbReference type="PANTHER" id="PTHR35668:SF1">
    <property type="entry name" value="PROTEIN SHORTAGE IN CHIASMATA 1 ORTHOLOG"/>
    <property type="match status" value="1"/>
</dbReference>
<feature type="region of interest" description="Disordered" evidence="1">
    <location>
        <begin position="479"/>
        <end position="550"/>
    </location>
</feature>
<proteinExistence type="predicted"/>
<feature type="compositionally biased region" description="Polar residues" evidence="1">
    <location>
        <begin position="515"/>
        <end position="528"/>
    </location>
</feature>
<accession>A0ABM5FCS2</accession>
<dbReference type="Proteomes" id="UP001652642">
    <property type="component" value="Chromosome 2"/>
</dbReference>
<keyword evidence="2" id="KW-1185">Reference proteome</keyword>